<dbReference type="InterPro" id="IPR006127">
    <property type="entry name" value="ZnuA-like"/>
</dbReference>
<comment type="similarity">
    <text evidence="1 4">Belongs to the bacterial solute-binding protein 9 family.</text>
</comment>
<feature type="signal peptide" evidence="6">
    <location>
        <begin position="1"/>
        <end position="21"/>
    </location>
</feature>
<dbReference type="InterPro" id="IPR006128">
    <property type="entry name" value="Lipoprotein_PsaA-like"/>
</dbReference>
<dbReference type="Proteomes" id="UP000664495">
    <property type="component" value="Unassembled WGS sequence"/>
</dbReference>
<dbReference type="PROSITE" id="PS51257">
    <property type="entry name" value="PROKAR_LIPOPROTEIN"/>
    <property type="match status" value="1"/>
</dbReference>
<dbReference type="EMBL" id="JAFLVR010000011">
    <property type="protein sequence ID" value="MBO0451634.1"/>
    <property type="molecule type" value="Genomic_DNA"/>
</dbReference>
<feature type="chain" id="PRO_5046150321" evidence="6">
    <location>
        <begin position="22"/>
        <end position="322"/>
    </location>
</feature>
<dbReference type="PANTHER" id="PTHR42953:SF3">
    <property type="entry name" value="HIGH-AFFINITY ZINC UPTAKE SYSTEM PROTEIN ZNUA"/>
    <property type="match status" value="1"/>
</dbReference>
<evidence type="ECO:0000256" key="5">
    <source>
        <dbReference type="SAM" id="MobiDB-lite"/>
    </source>
</evidence>
<gene>
    <name evidence="7" type="ORF">JZO85_05085</name>
</gene>
<sequence length="322" mass="36184">MKMQKGLLLIGTVLLSVLLTACGSEEKKEVSSDKKIQVMTTFYPMYEFTKQVVGDKGDVELLIPAGTEPHDFEPSAKDLAKISDSDVFVYNSPELETWTDNLTDTIDTKKTAIIQASKSITLMDSADHDHEEAHDDHDAKEHEEHGHDHDLDPHVWLDPVLAIKEVEAIRDQLSKKYPADKASFEKNAASYIDELKTLDKDYQTAFMDAKNKTFVTQHAAFGYLAKQYGLTQEAIAGISPDQEPSPSRLSELKHYVDDHQVKVIYFEENASSKVAETLSKETGVKLEVLNPLESLTEKQIKNGEDYVSVMRENLEALKESIH</sequence>
<feature type="region of interest" description="Disordered" evidence="5">
    <location>
        <begin position="127"/>
        <end position="152"/>
    </location>
</feature>
<evidence type="ECO:0000256" key="2">
    <source>
        <dbReference type="ARBA" id="ARBA00022448"/>
    </source>
</evidence>
<dbReference type="PRINTS" id="PR00691">
    <property type="entry name" value="ADHESINB"/>
</dbReference>
<dbReference type="SUPFAM" id="SSF53807">
    <property type="entry name" value="Helical backbone' metal receptor"/>
    <property type="match status" value="1"/>
</dbReference>
<name>A0ABS3HF91_9ENTE</name>
<evidence type="ECO:0000313" key="7">
    <source>
        <dbReference type="EMBL" id="MBO0451634.1"/>
    </source>
</evidence>
<keyword evidence="3 6" id="KW-0732">Signal</keyword>
<reference evidence="7 8" key="1">
    <citation type="submission" date="2021-03" db="EMBL/GenBank/DDBJ databases">
        <title>Enterococcal diversity collection.</title>
        <authorList>
            <person name="Gilmore M.S."/>
            <person name="Schwartzman J."/>
            <person name="Van Tyne D."/>
            <person name="Martin M."/>
            <person name="Earl A.M."/>
            <person name="Manson A.L."/>
            <person name="Straub T."/>
            <person name="Salamzade R."/>
            <person name="Saavedra J."/>
            <person name="Lebreton F."/>
            <person name="Prichula J."/>
            <person name="Schaufler K."/>
            <person name="Gaca A."/>
            <person name="Sgardioli B."/>
            <person name="Wagenaar J."/>
            <person name="Strong T."/>
        </authorList>
    </citation>
    <scope>NUCLEOTIDE SEQUENCE [LARGE SCALE GENOMIC DNA]</scope>
    <source>
        <strain evidence="7 8">MJM16</strain>
    </source>
</reference>
<accession>A0ABS3HF91</accession>
<evidence type="ECO:0000313" key="8">
    <source>
        <dbReference type="Proteomes" id="UP000664495"/>
    </source>
</evidence>
<keyword evidence="8" id="KW-1185">Reference proteome</keyword>
<evidence type="ECO:0000256" key="6">
    <source>
        <dbReference type="SAM" id="SignalP"/>
    </source>
</evidence>
<dbReference type="InterPro" id="IPR006129">
    <property type="entry name" value="AdhesinB"/>
</dbReference>
<dbReference type="Pfam" id="PF01297">
    <property type="entry name" value="ZnuA"/>
    <property type="match status" value="1"/>
</dbReference>
<dbReference type="PANTHER" id="PTHR42953">
    <property type="entry name" value="HIGH-AFFINITY ZINC UPTAKE SYSTEM PROTEIN ZNUA-RELATED"/>
    <property type="match status" value="1"/>
</dbReference>
<evidence type="ECO:0000256" key="4">
    <source>
        <dbReference type="RuleBase" id="RU003512"/>
    </source>
</evidence>
<protein>
    <submittedName>
        <fullName evidence="7">Zinc ABC transporter substrate-binding protein</fullName>
    </submittedName>
</protein>
<dbReference type="RefSeq" id="WP_207107443.1">
    <property type="nucleotide sequence ID" value="NZ_JAFLVR010000011.1"/>
</dbReference>
<dbReference type="Gene3D" id="3.40.50.1980">
    <property type="entry name" value="Nitrogenase molybdenum iron protein domain"/>
    <property type="match status" value="2"/>
</dbReference>
<organism evidence="7 8">
    <name type="scientific">Candidatus Enterococcus murrayae</name>
    <dbReference type="NCBI Taxonomy" id="2815321"/>
    <lineage>
        <taxon>Bacteria</taxon>
        <taxon>Bacillati</taxon>
        <taxon>Bacillota</taxon>
        <taxon>Bacilli</taxon>
        <taxon>Lactobacillales</taxon>
        <taxon>Enterococcaceae</taxon>
        <taxon>Enterococcus</taxon>
    </lineage>
</organism>
<proteinExistence type="inferred from homology"/>
<evidence type="ECO:0000256" key="3">
    <source>
        <dbReference type="ARBA" id="ARBA00022729"/>
    </source>
</evidence>
<dbReference type="PRINTS" id="PR00690">
    <property type="entry name" value="ADHESNFAMILY"/>
</dbReference>
<dbReference type="InterPro" id="IPR050492">
    <property type="entry name" value="Bact_metal-bind_prot9"/>
</dbReference>
<comment type="caution">
    <text evidence="7">The sequence shown here is derived from an EMBL/GenBank/DDBJ whole genome shotgun (WGS) entry which is preliminary data.</text>
</comment>
<evidence type="ECO:0000256" key="1">
    <source>
        <dbReference type="ARBA" id="ARBA00011028"/>
    </source>
</evidence>
<keyword evidence="2 4" id="KW-0813">Transport</keyword>
<dbReference type="CDD" id="cd01017">
    <property type="entry name" value="AdcA"/>
    <property type="match status" value="1"/>
</dbReference>